<keyword evidence="1" id="KW-0677">Repeat</keyword>
<dbReference type="PANTHER" id="PTHR24251">
    <property type="entry name" value="OVOCHYMASE-RELATED"/>
    <property type="match status" value="1"/>
</dbReference>
<organism evidence="5 6">
    <name type="scientific">Pristionchus fissidentatus</name>
    <dbReference type="NCBI Taxonomy" id="1538716"/>
    <lineage>
        <taxon>Eukaryota</taxon>
        <taxon>Metazoa</taxon>
        <taxon>Ecdysozoa</taxon>
        <taxon>Nematoda</taxon>
        <taxon>Chromadorea</taxon>
        <taxon>Rhabditida</taxon>
        <taxon>Rhabditina</taxon>
        <taxon>Diplogasteromorpha</taxon>
        <taxon>Diplogasteroidea</taxon>
        <taxon>Neodiplogasteridae</taxon>
        <taxon>Pristionchus</taxon>
    </lineage>
</organism>
<evidence type="ECO:0000256" key="2">
    <source>
        <dbReference type="ARBA" id="ARBA00023157"/>
    </source>
</evidence>
<feature type="domain" description="CUB" evidence="4">
    <location>
        <begin position="1"/>
        <end position="77"/>
    </location>
</feature>
<gene>
    <name evidence="5" type="ORF">PFISCL1PPCAC_12567</name>
</gene>
<reference evidence="5" key="1">
    <citation type="submission" date="2023-10" db="EMBL/GenBank/DDBJ databases">
        <title>Genome assembly of Pristionchus species.</title>
        <authorList>
            <person name="Yoshida K."/>
            <person name="Sommer R.J."/>
        </authorList>
    </citation>
    <scope>NUCLEOTIDE SEQUENCE</scope>
    <source>
        <strain evidence="5">RS5133</strain>
    </source>
</reference>
<dbReference type="SMART" id="SM00042">
    <property type="entry name" value="CUB"/>
    <property type="match status" value="1"/>
</dbReference>
<dbReference type="Gene3D" id="2.60.120.290">
    <property type="entry name" value="Spermadhesin, CUB domain"/>
    <property type="match status" value="2"/>
</dbReference>
<sequence length="200" mass="23065">QLRFAKLDVETSNGCMKDALILTEGYCSAFMFHMCGNAKDSHNIVRDYSSTSRFLVLTWKTDENIEQSGWELWHKFEYEDRRCGFATHDLEGVIAFPDDDTDYEPDMECHWEISVPAGYRMLLHFNRMDIEQTETCSNDYLQIRDVQETLLRKNGALTTGTSESSHTYCRSSAPEDLILGNSITVQFVSNENRRVGRGFE</sequence>
<protein>
    <recommendedName>
        <fullName evidence="4">CUB domain-containing protein</fullName>
    </recommendedName>
</protein>
<dbReference type="Pfam" id="PF00431">
    <property type="entry name" value="CUB"/>
    <property type="match status" value="2"/>
</dbReference>
<evidence type="ECO:0000313" key="6">
    <source>
        <dbReference type="Proteomes" id="UP001432322"/>
    </source>
</evidence>
<dbReference type="AlphaFoldDB" id="A0AAV5VTC4"/>
<accession>A0AAV5VTC4</accession>
<name>A0AAV5VTC4_9BILA</name>
<evidence type="ECO:0000256" key="1">
    <source>
        <dbReference type="ARBA" id="ARBA00022737"/>
    </source>
</evidence>
<dbReference type="EMBL" id="BTSY01000003">
    <property type="protein sequence ID" value="GMT21270.1"/>
    <property type="molecule type" value="Genomic_DNA"/>
</dbReference>
<feature type="domain" description="CUB" evidence="4">
    <location>
        <begin position="83"/>
        <end position="200"/>
    </location>
</feature>
<evidence type="ECO:0000259" key="4">
    <source>
        <dbReference type="PROSITE" id="PS01180"/>
    </source>
</evidence>
<dbReference type="InterPro" id="IPR035914">
    <property type="entry name" value="Sperma_CUB_dom_sf"/>
</dbReference>
<keyword evidence="2" id="KW-1015">Disulfide bond</keyword>
<feature type="non-terminal residue" evidence="5">
    <location>
        <position position="1"/>
    </location>
</feature>
<evidence type="ECO:0000313" key="5">
    <source>
        <dbReference type="EMBL" id="GMT21270.1"/>
    </source>
</evidence>
<comment type="caution">
    <text evidence="5">The sequence shown here is derived from an EMBL/GenBank/DDBJ whole genome shotgun (WGS) entry which is preliminary data.</text>
</comment>
<proteinExistence type="predicted"/>
<evidence type="ECO:0000256" key="3">
    <source>
        <dbReference type="PROSITE-ProRule" id="PRU00059"/>
    </source>
</evidence>
<dbReference type="PROSITE" id="PS01180">
    <property type="entry name" value="CUB"/>
    <property type="match status" value="2"/>
</dbReference>
<keyword evidence="6" id="KW-1185">Reference proteome</keyword>
<dbReference type="SUPFAM" id="SSF49854">
    <property type="entry name" value="Spermadhesin, CUB domain"/>
    <property type="match status" value="2"/>
</dbReference>
<feature type="non-terminal residue" evidence="5">
    <location>
        <position position="200"/>
    </location>
</feature>
<comment type="caution">
    <text evidence="3">Lacks conserved residue(s) required for the propagation of feature annotation.</text>
</comment>
<dbReference type="InterPro" id="IPR000859">
    <property type="entry name" value="CUB_dom"/>
</dbReference>
<dbReference type="Proteomes" id="UP001432322">
    <property type="component" value="Unassembled WGS sequence"/>
</dbReference>
<dbReference type="CDD" id="cd00041">
    <property type="entry name" value="CUB"/>
    <property type="match status" value="1"/>
</dbReference>